<dbReference type="PANTHER" id="PTHR36932:SF1">
    <property type="entry name" value="CAPSULAR POLYSACCHARIDE BIOSYNTHESIS PROTEIN"/>
    <property type="match status" value="1"/>
</dbReference>
<dbReference type="InterPro" id="IPR042099">
    <property type="entry name" value="ANL_N_sf"/>
</dbReference>
<dbReference type="Proteomes" id="UP000199300">
    <property type="component" value="Unassembled WGS sequence"/>
</dbReference>
<dbReference type="AlphaFoldDB" id="A0A1H8L915"/>
<sequence length="446" mass="51806">MSIKKAKTFISTYLDISYQAFLNRMYPQRFRRLQARRLAKQLKTVVKHSPYYHSVVKDTVAPTYASFPIMNKNVMMREFDQLNTRGVSLQEAKAIALHAEESREFSPKLGDISVGLSSGTTGNQGVFLVSDQEVVQWAAMMMKKAINRKKFKNTPIVIAFFMRASNNLYTGINQKRITLHFFDLLTPVQENLTQLEQLRPNVIVAQPSMLREIASYYDQHERTYPLKDIFSVAEVLEQTDRDYIESKMKVPLKEIYQATEGFLGISCHEGMMHLNEDIVYIEKEYIDKKSRRFVPIITDLYRSTQPLVRYRHTDILVEQETPCPCGSSFIALERIEGREDDCFKVTTDQGLVRIFPDFIRYAITRASDAISQFQCIQHSEYEIEVLLEIDDKALKATIEETIIKQLQQLFPSACRDNLVITITFTKLDYQNDRKLRRVSSTFKESR</sequence>
<dbReference type="PANTHER" id="PTHR36932">
    <property type="entry name" value="CAPSULAR POLYSACCHARIDE BIOSYNTHESIS PROTEIN"/>
    <property type="match status" value="1"/>
</dbReference>
<dbReference type="STRING" id="872970.SAMN04488134_103129"/>
<evidence type="ECO:0000313" key="2">
    <source>
        <dbReference type="Proteomes" id="UP000199300"/>
    </source>
</evidence>
<dbReference type="NCBIfam" id="TIGR02304">
    <property type="entry name" value="aden_form_hyp"/>
    <property type="match status" value="1"/>
</dbReference>
<dbReference type="InterPro" id="IPR012685">
    <property type="entry name" value="CHP02304_F390_synth-rel"/>
</dbReference>
<gene>
    <name evidence="1" type="ORF">SAMN04488134_103129</name>
</gene>
<dbReference type="RefSeq" id="WP_091495939.1">
    <property type="nucleotide sequence ID" value="NZ_FODJ01000003.1"/>
</dbReference>
<dbReference type="InterPro" id="IPR053158">
    <property type="entry name" value="CapK_Type1_Caps_Biosynth"/>
</dbReference>
<protein>
    <submittedName>
        <fullName evidence="1">Putative adenylate-forming enzyme</fullName>
    </submittedName>
</protein>
<dbReference type="Gene3D" id="3.40.50.12780">
    <property type="entry name" value="N-terminal domain of ligase-like"/>
    <property type="match status" value="1"/>
</dbReference>
<accession>A0A1H8L915</accession>
<name>A0A1H8L915_9BACI</name>
<proteinExistence type="predicted"/>
<dbReference type="SUPFAM" id="SSF56801">
    <property type="entry name" value="Acetyl-CoA synthetase-like"/>
    <property type="match status" value="1"/>
</dbReference>
<evidence type="ECO:0000313" key="1">
    <source>
        <dbReference type="EMBL" id="SEO01674.1"/>
    </source>
</evidence>
<reference evidence="1 2" key="1">
    <citation type="submission" date="2016-10" db="EMBL/GenBank/DDBJ databases">
        <authorList>
            <person name="de Groot N.N."/>
        </authorList>
    </citation>
    <scope>NUCLEOTIDE SEQUENCE [LARGE SCALE GENOMIC DNA]</scope>
    <source>
        <strain evidence="1 2">CGMCC 1.10434</strain>
    </source>
</reference>
<dbReference type="EMBL" id="FODJ01000003">
    <property type="protein sequence ID" value="SEO01674.1"/>
    <property type="molecule type" value="Genomic_DNA"/>
</dbReference>
<keyword evidence="2" id="KW-1185">Reference proteome</keyword>
<organism evidence="1 2">
    <name type="scientific">Amphibacillus marinus</name>
    <dbReference type="NCBI Taxonomy" id="872970"/>
    <lineage>
        <taxon>Bacteria</taxon>
        <taxon>Bacillati</taxon>
        <taxon>Bacillota</taxon>
        <taxon>Bacilli</taxon>
        <taxon>Bacillales</taxon>
        <taxon>Bacillaceae</taxon>
        <taxon>Amphibacillus</taxon>
    </lineage>
</organism>
<dbReference type="OrthoDB" id="580775at2"/>